<feature type="compositionally biased region" description="Basic and acidic residues" evidence="1">
    <location>
        <begin position="19"/>
        <end position="34"/>
    </location>
</feature>
<name>A0AAV3SJ33_HALDO</name>
<organism evidence="2 3">
    <name type="scientific">Halococcus dombrowskii</name>
    <dbReference type="NCBI Taxonomy" id="179637"/>
    <lineage>
        <taxon>Archaea</taxon>
        <taxon>Methanobacteriati</taxon>
        <taxon>Methanobacteriota</taxon>
        <taxon>Stenosarchaea group</taxon>
        <taxon>Halobacteria</taxon>
        <taxon>Halobacteriales</taxon>
        <taxon>Halococcaceae</taxon>
        <taxon>Halococcus</taxon>
    </lineage>
</organism>
<protein>
    <submittedName>
        <fullName evidence="2">Uncharacterized protein</fullName>
    </submittedName>
</protein>
<reference evidence="2" key="1">
    <citation type="journal article" date="2014" name="Int. J. Syst. Evol. Microbiol.">
        <title>Complete genome sequence of Corynebacterium casei LMG S-19264T (=DSM 44701T), isolated from a smear-ripened cheese.</title>
        <authorList>
            <consortium name="US DOE Joint Genome Institute (JGI-PGF)"/>
            <person name="Walter F."/>
            <person name="Albersmeier A."/>
            <person name="Kalinowski J."/>
            <person name="Ruckert C."/>
        </authorList>
    </citation>
    <scope>NUCLEOTIDE SEQUENCE</scope>
    <source>
        <strain evidence="2">JCM 12289</strain>
    </source>
</reference>
<proteinExistence type="predicted"/>
<reference evidence="2" key="2">
    <citation type="submission" date="2023-12" db="EMBL/GenBank/DDBJ databases">
        <authorList>
            <person name="Sun Q."/>
            <person name="Inoue M."/>
        </authorList>
    </citation>
    <scope>NUCLEOTIDE SEQUENCE</scope>
    <source>
        <strain evidence="2">JCM 12289</strain>
    </source>
</reference>
<evidence type="ECO:0000256" key="1">
    <source>
        <dbReference type="SAM" id="MobiDB-lite"/>
    </source>
</evidence>
<dbReference type="AlphaFoldDB" id="A0AAV3SJ33"/>
<feature type="region of interest" description="Disordered" evidence="1">
    <location>
        <begin position="1"/>
        <end position="46"/>
    </location>
</feature>
<feature type="region of interest" description="Disordered" evidence="1">
    <location>
        <begin position="58"/>
        <end position="95"/>
    </location>
</feature>
<dbReference type="Proteomes" id="UP001500962">
    <property type="component" value="Unassembled WGS sequence"/>
</dbReference>
<feature type="compositionally biased region" description="Basic and acidic residues" evidence="1">
    <location>
        <begin position="63"/>
        <end position="84"/>
    </location>
</feature>
<accession>A0AAV3SJ33</accession>
<evidence type="ECO:0000313" key="2">
    <source>
        <dbReference type="EMBL" id="GAA0471377.1"/>
    </source>
</evidence>
<comment type="caution">
    <text evidence="2">The sequence shown here is derived from an EMBL/GenBank/DDBJ whole genome shotgun (WGS) entry which is preliminary data.</text>
</comment>
<dbReference type="EMBL" id="BAAADN010000050">
    <property type="protein sequence ID" value="GAA0471377.1"/>
    <property type="molecule type" value="Genomic_DNA"/>
</dbReference>
<sequence>MCVPRRSFKSPETLLTDMARGDRTVDRTPEKPPRGESGTGDKPGSVWLDRILTRLLLGESASSEEHNDSTPDGAIDRDPEKPPPEESGAWNKRGSKTVDRIVNWIVTGDPDMP</sequence>
<evidence type="ECO:0000313" key="3">
    <source>
        <dbReference type="Proteomes" id="UP001500962"/>
    </source>
</evidence>
<gene>
    <name evidence="2" type="ORF">GCM10008985_30360</name>
</gene>